<evidence type="ECO:0000313" key="8">
    <source>
        <dbReference type="EMBL" id="KAJ7222504.1"/>
    </source>
</evidence>
<evidence type="ECO:0000259" key="7">
    <source>
        <dbReference type="PROSITE" id="PS50850"/>
    </source>
</evidence>
<feature type="transmembrane region" description="Helical" evidence="6">
    <location>
        <begin position="321"/>
        <end position="342"/>
    </location>
</feature>
<feature type="transmembrane region" description="Helical" evidence="6">
    <location>
        <begin position="354"/>
        <end position="375"/>
    </location>
</feature>
<feature type="transmembrane region" description="Helical" evidence="6">
    <location>
        <begin position="140"/>
        <end position="166"/>
    </location>
</feature>
<evidence type="ECO:0000313" key="9">
    <source>
        <dbReference type="Proteomes" id="UP001219525"/>
    </source>
</evidence>
<evidence type="ECO:0000256" key="4">
    <source>
        <dbReference type="ARBA" id="ARBA00023136"/>
    </source>
</evidence>
<feature type="transmembrane region" description="Helical" evidence="6">
    <location>
        <begin position="50"/>
        <end position="69"/>
    </location>
</feature>
<dbReference type="PANTHER" id="PTHR23502:SF5">
    <property type="entry name" value="QUINIDINE RESISTANCE PROTEIN 3"/>
    <property type="match status" value="1"/>
</dbReference>
<dbReference type="GO" id="GO:0005886">
    <property type="term" value="C:plasma membrane"/>
    <property type="evidence" value="ECO:0007669"/>
    <property type="project" value="TreeGrafter"/>
</dbReference>
<dbReference type="SUPFAM" id="SSF103473">
    <property type="entry name" value="MFS general substrate transporter"/>
    <property type="match status" value="1"/>
</dbReference>
<feature type="transmembrane region" description="Helical" evidence="6">
    <location>
        <begin position="116"/>
        <end position="134"/>
    </location>
</feature>
<evidence type="ECO:0000256" key="3">
    <source>
        <dbReference type="ARBA" id="ARBA00022989"/>
    </source>
</evidence>
<feature type="transmembrane region" description="Helical" evidence="6">
    <location>
        <begin position="89"/>
        <end position="109"/>
    </location>
</feature>
<dbReference type="PANTHER" id="PTHR23502">
    <property type="entry name" value="MAJOR FACILITATOR SUPERFAMILY"/>
    <property type="match status" value="1"/>
</dbReference>
<keyword evidence="2 6" id="KW-0812">Transmembrane</keyword>
<comment type="caution">
    <text evidence="8">The sequence shown here is derived from an EMBL/GenBank/DDBJ whole genome shotgun (WGS) entry which is preliminary data.</text>
</comment>
<feature type="transmembrane region" description="Helical" evidence="6">
    <location>
        <begin position="178"/>
        <end position="201"/>
    </location>
</feature>
<evidence type="ECO:0000256" key="2">
    <source>
        <dbReference type="ARBA" id="ARBA00022692"/>
    </source>
</evidence>
<dbReference type="GO" id="GO:0022857">
    <property type="term" value="F:transmembrane transporter activity"/>
    <property type="evidence" value="ECO:0007669"/>
    <property type="project" value="InterPro"/>
</dbReference>
<dbReference type="InterPro" id="IPR011701">
    <property type="entry name" value="MFS"/>
</dbReference>
<sequence length="552" mass="58983">MSTTAEDAVPSDAHPPPASDDSSSLPPVFDIEHMPVEDDPRTWSSLRKNVILLLVASASMIAGLAGNIQNPAIDNMEMDLPATPSQISLSISLFIFIQGFVPLLWSAISEVKGRKLVYVTSLAIFTAGSVVVATSKTITLLIIFRCIQAFGSSAVMAIGAATLADVFDPEERGTKMGIYYMAPLLGPSLAPLMGGVLTTGFNWRATFWFLAIVSGLSCTSIFIFFKDTFRKERSLTYQSVLKHRLAASAATSHTATVVTKESSTPAPMASEPSLPDLEKQGQLQWKASSAEAGALPALKLTLRDVNPIGPLWLVLRRTNNLIILFASGLMFGFNFVVVYSASRTLESDAYGYNALKAGLVLLSFGLGNLAGSLVGGRWSDIKLARLKAANGGVSYPEMRLKSTTLGLLMLPPCALAFGWVSEKHAHVAAMVVVLFLAGFFAIWTYTSTLAYIVDANNGRSATTAAANSAFRGLSAFVAIEVAVPLQVRACTHLVSAFVPYAEGNEGIGGRWLAVHYLDGTTYFCRATDLGRCEEGRSMERGCRGEGTCDGSE</sequence>
<evidence type="ECO:0000256" key="6">
    <source>
        <dbReference type="SAM" id="Phobius"/>
    </source>
</evidence>
<reference evidence="8" key="1">
    <citation type="submission" date="2023-03" db="EMBL/GenBank/DDBJ databases">
        <title>Massive genome expansion in bonnet fungi (Mycena s.s.) driven by repeated elements and novel gene families across ecological guilds.</title>
        <authorList>
            <consortium name="Lawrence Berkeley National Laboratory"/>
            <person name="Harder C.B."/>
            <person name="Miyauchi S."/>
            <person name="Viragh M."/>
            <person name="Kuo A."/>
            <person name="Thoen E."/>
            <person name="Andreopoulos B."/>
            <person name="Lu D."/>
            <person name="Skrede I."/>
            <person name="Drula E."/>
            <person name="Henrissat B."/>
            <person name="Morin E."/>
            <person name="Kohler A."/>
            <person name="Barry K."/>
            <person name="LaButti K."/>
            <person name="Morin E."/>
            <person name="Salamov A."/>
            <person name="Lipzen A."/>
            <person name="Mereny Z."/>
            <person name="Hegedus B."/>
            <person name="Baldrian P."/>
            <person name="Stursova M."/>
            <person name="Weitz H."/>
            <person name="Taylor A."/>
            <person name="Grigoriev I.V."/>
            <person name="Nagy L.G."/>
            <person name="Martin F."/>
            <person name="Kauserud H."/>
        </authorList>
    </citation>
    <scope>NUCLEOTIDE SEQUENCE</scope>
    <source>
        <strain evidence="8">9144</strain>
    </source>
</reference>
<keyword evidence="4 6" id="KW-0472">Membrane</keyword>
<keyword evidence="9" id="KW-1185">Reference proteome</keyword>
<dbReference type="Gene3D" id="1.20.1720.10">
    <property type="entry name" value="Multidrug resistance protein D"/>
    <property type="match status" value="1"/>
</dbReference>
<feature type="transmembrane region" description="Helical" evidence="6">
    <location>
        <begin position="427"/>
        <end position="453"/>
    </location>
</feature>
<dbReference type="Proteomes" id="UP001219525">
    <property type="component" value="Unassembled WGS sequence"/>
</dbReference>
<evidence type="ECO:0000256" key="5">
    <source>
        <dbReference type="SAM" id="MobiDB-lite"/>
    </source>
</evidence>
<gene>
    <name evidence="8" type="ORF">GGX14DRAFT_428903</name>
</gene>
<dbReference type="InterPro" id="IPR036259">
    <property type="entry name" value="MFS_trans_sf"/>
</dbReference>
<dbReference type="Pfam" id="PF07690">
    <property type="entry name" value="MFS_1"/>
    <property type="match status" value="1"/>
</dbReference>
<accession>A0AAD7E0D7</accession>
<comment type="subcellular location">
    <subcellularLocation>
        <location evidence="1">Membrane</location>
        <topology evidence="1">Multi-pass membrane protein</topology>
    </subcellularLocation>
</comment>
<dbReference type="EMBL" id="JARJCW010000007">
    <property type="protein sequence ID" value="KAJ7222504.1"/>
    <property type="molecule type" value="Genomic_DNA"/>
</dbReference>
<feature type="region of interest" description="Disordered" evidence="5">
    <location>
        <begin position="1"/>
        <end position="31"/>
    </location>
</feature>
<proteinExistence type="predicted"/>
<feature type="domain" description="Major facilitator superfamily (MFS) profile" evidence="7">
    <location>
        <begin position="51"/>
        <end position="552"/>
    </location>
</feature>
<dbReference type="Gene3D" id="1.20.1250.20">
    <property type="entry name" value="MFS general substrate transporter like domains"/>
    <property type="match status" value="1"/>
</dbReference>
<feature type="transmembrane region" description="Helical" evidence="6">
    <location>
        <begin position="404"/>
        <end position="421"/>
    </location>
</feature>
<feature type="transmembrane region" description="Helical" evidence="6">
    <location>
        <begin position="207"/>
        <end position="225"/>
    </location>
</feature>
<protein>
    <submittedName>
        <fullName evidence="8">Vacuolar DHA amino acid exporter</fullName>
    </submittedName>
</protein>
<evidence type="ECO:0000256" key="1">
    <source>
        <dbReference type="ARBA" id="ARBA00004141"/>
    </source>
</evidence>
<dbReference type="PROSITE" id="PS50850">
    <property type="entry name" value="MFS"/>
    <property type="match status" value="1"/>
</dbReference>
<keyword evidence="3 6" id="KW-1133">Transmembrane helix</keyword>
<name>A0AAD7E0D7_9AGAR</name>
<organism evidence="8 9">
    <name type="scientific">Mycena pura</name>
    <dbReference type="NCBI Taxonomy" id="153505"/>
    <lineage>
        <taxon>Eukaryota</taxon>
        <taxon>Fungi</taxon>
        <taxon>Dikarya</taxon>
        <taxon>Basidiomycota</taxon>
        <taxon>Agaricomycotina</taxon>
        <taxon>Agaricomycetes</taxon>
        <taxon>Agaricomycetidae</taxon>
        <taxon>Agaricales</taxon>
        <taxon>Marasmiineae</taxon>
        <taxon>Mycenaceae</taxon>
        <taxon>Mycena</taxon>
    </lineage>
</organism>
<dbReference type="InterPro" id="IPR020846">
    <property type="entry name" value="MFS_dom"/>
</dbReference>
<dbReference type="AlphaFoldDB" id="A0AAD7E0D7"/>